<dbReference type="RefSeq" id="WP_150033906.1">
    <property type="nucleotide sequence ID" value="NZ_VWSH01000004.1"/>
</dbReference>
<proteinExistence type="predicted"/>
<protein>
    <submittedName>
        <fullName evidence="2">Type I toxin-antitoxin system SymE family toxin</fullName>
    </submittedName>
</protein>
<comment type="caution">
    <text evidence="2">The sequence shown here is derived from an EMBL/GenBank/DDBJ whole genome shotgun (WGS) entry which is preliminary data.</text>
</comment>
<dbReference type="GO" id="GO:0003723">
    <property type="term" value="F:RNA binding"/>
    <property type="evidence" value="ECO:0007669"/>
    <property type="project" value="InterPro"/>
</dbReference>
<evidence type="ECO:0000313" key="2">
    <source>
        <dbReference type="EMBL" id="KAA5532403.1"/>
    </source>
</evidence>
<evidence type="ECO:0000313" key="3">
    <source>
        <dbReference type="Proteomes" id="UP000323632"/>
    </source>
</evidence>
<accession>A0A5M6CBN7</accession>
<evidence type="ECO:0000259" key="1">
    <source>
        <dbReference type="Pfam" id="PF08845"/>
    </source>
</evidence>
<dbReference type="AlphaFoldDB" id="A0A5M6CBN7"/>
<reference evidence="2 3" key="1">
    <citation type="submission" date="2019-09" db="EMBL/GenBank/DDBJ databases">
        <title>Genome sequence and assembly of Taibaiella sp.</title>
        <authorList>
            <person name="Chhetri G."/>
        </authorList>
    </citation>
    <scope>NUCLEOTIDE SEQUENCE [LARGE SCALE GENOMIC DNA]</scope>
    <source>
        <strain evidence="2 3">KVB11</strain>
    </source>
</reference>
<dbReference type="InterPro" id="IPR014944">
    <property type="entry name" value="Toxin_SymE-like"/>
</dbReference>
<keyword evidence="3" id="KW-1185">Reference proteome</keyword>
<organism evidence="2 3">
    <name type="scientific">Taibaiella lutea</name>
    <dbReference type="NCBI Taxonomy" id="2608001"/>
    <lineage>
        <taxon>Bacteria</taxon>
        <taxon>Pseudomonadati</taxon>
        <taxon>Bacteroidota</taxon>
        <taxon>Chitinophagia</taxon>
        <taxon>Chitinophagales</taxon>
        <taxon>Chitinophagaceae</taxon>
        <taxon>Taibaiella</taxon>
    </lineage>
</organism>
<gene>
    <name evidence="2" type="ORF">F0919_16565</name>
</gene>
<sequence>MPVSRATIVLQLKSTYMVNIKKQNNKLRVRTLKVYDKIFCRSTGLRNGSNVVLYPEIRLIGKWLQDCGFRPGQHIEVITERNKLTIRHRVEGL</sequence>
<dbReference type="Pfam" id="PF08845">
    <property type="entry name" value="SymE_toxin"/>
    <property type="match status" value="1"/>
</dbReference>
<name>A0A5M6CBN7_9BACT</name>
<dbReference type="EMBL" id="VWSH01000004">
    <property type="protein sequence ID" value="KAA5532403.1"/>
    <property type="molecule type" value="Genomic_DNA"/>
</dbReference>
<dbReference type="GO" id="GO:0005737">
    <property type="term" value="C:cytoplasm"/>
    <property type="evidence" value="ECO:0007669"/>
    <property type="project" value="InterPro"/>
</dbReference>
<dbReference type="GO" id="GO:0016070">
    <property type="term" value="P:RNA metabolic process"/>
    <property type="evidence" value="ECO:0007669"/>
    <property type="project" value="InterPro"/>
</dbReference>
<dbReference type="GO" id="GO:0016788">
    <property type="term" value="F:hydrolase activity, acting on ester bonds"/>
    <property type="evidence" value="ECO:0007669"/>
    <property type="project" value="InterPro"/>
</dbReference>
<dbReference type="Proteomes" id="UP000323632">
    <property type="component" value="Unassembled WGS sequence"/>
</dbReference>
<feature type="domain" description="Toxin SymE-like" evidence="1">
    <location>
        <begin position="52"/>
        <end position="87"/>
    </location>
</feature>